<dbReference type="InterPro" id="IPR050109">
    <property type="entry name" value="HTH-type_TetR-like_transc_reg"/>
</dbReference>
<keyword evidence="1" id="KW-0805">Transcription regulation</keyword>
<evidence type="ECO:0000256" key="4">
    <source>
        <dbReference type="PROSITE-ProRule" id="PRU00335"/>
    </source>
</evidence>
<protein>
    <submittedName>
        <fullName evidence="6">TetR/AcrR family transcriptional regulator</fullName>
    </submittedName>
</protein>
<dbReference type="PANTHER" id="PTHR30055">
    <property type="entry name" value="HTH-TYPE TRANSCRIPTIONAL REGULATOR RUTR"/>
    <property type="match status" value="1"/>
</dbReference>
<dbReference type="RefSeq" id="WP_264225091.1">
    <property type="nucleotide sequence ID" value="NZ_CP107716.1"/>
</dbReference>
<proteinExistence type="predicted"/>
<evidence type="ECO:0000313" key="7">
    <source>
        <dbReference type="Proteomes" id="UP001163882"/>
    </source>
</evidence>
<dbReference type="InterPro" id="IPR009057">
    <property type="entry name" value="Homeodomain-like_sf"/>
</dbReference>
<feature type="domain" description="HTH tetR-type" evidence="5">
    <location>
        <begin position="9"/>
        <end position="69"/>
    </location>
</feature>
<dbReference type="SUPFAM" id="SSF46689">
    <property type="entry name" value="Homeodomain-like"/>
    <property type="match status" value="1"/>
</dbReference>
<keyword evidence="2 4" id="KW-0238">DNA-binding</keyword>
<organism evidence="6 7">
    <name type="scientific">Pelagibacterium flavum</name>
    <dbReference type="NCBI Taxonomy" id="2984530"/>
    <lineage>
        <taxon>Bacteria</taxon>
        <taxon>Pseudomonadati</taxon>
        <taxon>Pseudomonadota</taxon>
        <taxon>Alphaproteobacteria</taxon>
        <taxon>Hyphomicrobiales</taxon>
        <taxon>Devosiaceae</taxon>
        <taxon>Pelagibacterium</taxon>
    </lineage>
</organism>
<dbReference type="EMBL" id="CP107716">
    <property type="protein sequence ID" value="UYQ71439.1"/>
    <property type="molecule type" value="Genomic_DNA"/>
</dbReference>
<name>A0ABY6IPQ8_9HYPH</name>
<dbReference type="PROSITE" id="PS50977">
    <property type="entry name" value="HTH_TETR_2"/>
    <property type="match status" value="1"/>
</dbReference>
<evidence type="ECO:0000313" key="6">
    <source>
        <dbReference type="EMBL" id="UYQ71439.1"/>
    </source>
</evidence>
<evidence type="ECO:0000256" key="3">
    <source>
        <dbReference type="ARBA" id="ARBA00023163"/>
    </source>
</evidence>
<evidence type="ECO:0000256" key="1">
    <source>
        <dbReference type="ARBA" id="ARBA00023015"/>
    </source>
</evidence>
<dbReference type="InterPro" id="IPR001647">
    <property type="entry name" value="HTH_TetR"/>
</dbReference>
<dbReference type="PRINTS" id="PR00455">
    <property type="entry name" value="HTHTETR"/>
</dbReference>
<feature type="DNA-binding region" description="H-T-H motif" evidence="4">
    <location>
        <begin position="32"/>
        <end position="51"/>
    </location>
</feature>
<evidence type="ECO:0000256" key="2">
    <source>
        <dbReference type="ARBA" id="ARBA00023125"/>
    </source>
</evidence>
<dbReference type="Proteomes" id="UP001163882">
    <property type="component" value="Chromosome"/>
</dbReference>
<gene>
    <name evidence="6" type="ORF">OF122_15505</name>
</gene>
<dbReference type="Gene3D" id="1.10.357.10">
    <property type="entry name" value="Tetracycline Repressor, domain 2"/>
    <property type="match status" value="1"/>
</dbReference>
<reference evidence="6" key="1">
    <citation type="submission" date="2022-10" db="EMBL/GenBank/DDBJ databases">
        <title>YIM 151497 complete genome.</title>
        <authorList>
            <person name="Chen X."/>
        </authorList>
    </citation>
    <scope>NUCLEOTIDE SEQUENCE</scope>
    <source>
        <strain evidence="6">YIM 151497</strain>
    </source>
</reference>
<keyword evidence="3" id="KW-0804">Transcription</keyword>
<dbReference type="Pfam" id="PF00440">
    <property type="entry name" value="TetR_N"/>
    <property type="match status" value="1"/>
</dbReference>
<accession>A0ABY6IPQ8</accession>
<keyword evidence="7" id="KW-1185">Reference proteome</keyword>
<dbReference type="PANTHER" id="PTHR30055:SF234">
    <property type="entry name" value="HTH-TYPE TRANSCRIPTIONAL REGULATOR BETI"/>
    <property type="match status" value="1"/>
</dbReference>
<sequence length="186" mass="20052">MANLSPRVLEKRRRILDAAREVMLRTGFRATTMEAIAKEAGIAKPTLYAQFSDKDTLFEALIEELVSEKAKVFARAFEAEGPLAERVGNGLAEMFGGIADMLQGSPHAAELVNEPQRLAHKFKRADDAVADSLKRAFSDAGIDDGDRLATVLLASGAGILGKYPDGDAVRGAIRLLCDRVIRGSLP</sequence>
<evidence type="ECO:0000259" key="5">
    <source>
        <dbReference type="PROSITE" id="PS50977"/>
    </source>
</evidence>